<evidence type="ECO:0000313" key="2">
    <source>
        <dbReference type="Proteomes" id="UP001205998"/>
    </source>
</evidence>
<name>A0AAD5FS73_SILAS</name>
<comment type="caution">
    <text evidence="1">The sequence shown here is derived from an EMBL/GenBank/DDBJ whole genome shotgun (WGS) entry which is preliminary data.</text>
</comment>
<reference evidence="1" key="1">
    <citation type="submission" date="2018-07" db="EMBL/GenBank/DDBJ databases">
        <title>Comparative genomics of catfishes provides insights into carnivory and benthic adaptation.</title>
        <authorList>
            <person name="Zhang Y."/>
            <person name="Wang D."/>
            <person name="Peng Z."/>
            <person name="Zheng S."/>
            <person name="Shao F."/>
            <person name="Tao W."/>
        </authorList>
    </citation>
    <scope>NUCLEOTIDE SEQUENCE</scope>
    <source>
        <strain evidence="1">Chongqing</strain>
    </source>
</reference>
<proteinExistence type="predicted"/>
<accession>A0AAD5FS73</accession>
<dbReference type="Proteomes" id="UP001205998">
    <property type="component" value="Unassembled WGS sequence"/>
</dbReference>
<sequence>MMVKDALHLFSLIKANFLQSGTVLLPDFFSEYAELYGEARMVGVTGFIETLMELSDEQPQMVQAAGKEGNDVAFAYFNMSYEEMVYARECHAFLTGTILDSSRLNVKERTVRLVHHLWVGHMGVDNFVQEILTMIKVRPHKQLEKQEKLLQWVKVMIM</sequence>
<dbReference type="AlphaFoldDB" id="A0AAD5FS73"/>
<evidence type="ECO:0000313" key="1">
    <source>
        <dbReference type="EMBL" id="KAI5626204.1"/>
    </source>
</evidence>
<protein>
    <submittedName>
        <fullName evidence="1">Uncharacterized protein</fullName>
    </submittedName>
</protein>
<dbReference type="EMBL" id="MU551534">
    <property type="protein sequence ID" value="KAI5626204.1"/>
    <property type="molecule type" value="Genomic_DNA"/>
</dbReference>
<organism evidence="1 2">
    <name type="scientific">Silurus asotus</name>
    <name type="common">Amur catfish</name>
    <name type="synonym">Parasilurus asotus</name>
    <dbReference type="NCBI Taxonomy" id="30991"/>
    <lineage>
        <taxon>Eukaryota</taxon>
        <taxon>Metazoa</taxon>
        <taxon>Chordata</taxon>
        <taxon>Craniata</taxon>
        <taxon>Vertebrata</taxon>
        <taxon>Euteleostomi</taxon>
        <taxon>Actinopterygii</taxon>
        <taxon>Neopterygii</taxon>
        <taxon>Teleostei</taxon>
        <taxon>Ostariophysi</taxon>
        <taxon>Siluriformes</taxon>
        <taxon>Siluridae</taxon>
        <taxon>Silurus</taxon>
    </lineage>
</organism>
<gene>
    <name evidence="1" type="ORF">C0J50_14194</name>
</gene>
<keyword evidence="2" id="KW-1185">Reference proteome</keyword>